<evidence type="ECO:0008006" key="3">
    <source>
        <dbReference type="Google" id="ProtNLM"/>
    </source>
</evidence>
<dbReference type="PANTHER" id="PTHR37535">
    <property type="entry name" value="FLUG DOMAIN PROTEIN"/>
    <property type="match status" value="1"/>
</dbReference>
<evidence type="ECO:0000313" key="2">
    <source>
        <dbReference type="Proteomes" id="UP001224890"/>
    </source>
</evidence>
<reference evidence="1" key="1">
    <citation type="submission" date="2021-06" db="EMBL/GenBank/DDBJ databases">
        <title>Comparative genomics, transcriptomics and evolutionary studies reveal genomic signatures of adaptation to plant cell wall in hemibiotrophic fungi.</title>
        <authorList>
            <consortium name="DOE Joint Genome Institute"/>
            <person name="Baroncelli R."/>
            <person name="Diaz J.F."/>
            <person name="Benocci T."/>
            <person name="Peng M."/>
            <person name="Battaglia E."/>
            <person name="Haridas S."/>
            <person name="Andreopoulos W."/>
            <person name="Labutti K."/>
            <person name="Pangilinan J."/>
            <person name="Floch G.L."/>
            <person name="Makela M.R."/>
            <person name="Henrissat B."/>
            <person name="Grigoriev I.V."/>
            <person name="Crouch J.A."/>
            <person name="De Vries R.P."/>
            <person name="Sukno S.A."/>
            <person name="Thon M.R."/>
        </authorList>
    </citation>
    <scope>NUCLEOTIDE SEQUENCE</scope>
    <source>
        <strain evidence="1">CBS 193.32</strain>
    </source>
</reference>
<organism evidence="1 2">
    <name type="scientific">Colletotrichum godetiae</name>
    <dbReference type="NCBI Taxonomy" id="1209918"/>
    <lineage>
        <taxon>Eukaryota</taxon>
        <taxon>Fungi</taxon>
        <taxon>Dikarya</taxon>
        <taxon>Ascomycota</taxon>
        <taxon>Pezizomycotina</taxon>
        <taxon>Sordariomycetes</taxon>
        <taxon>Hypocreomycetidae</taxon>
        <taxon>Glomerellales</taxon>
        <taxon>Glomerellaceae</taxon>
        <taxon>Colletotrichum</taxon>
        <taxon>Colletotrichum acutatum species complex</taxon>
    </lineage>
</organism>
<dbReference type="AlphaFoldDB" id="A0AAJ0AX12"/>
<accession>A0AAJ0AX12</accession>
<gene>
    <name evidence="1" type="ORF">BDP55DRAFT_650598</name>
</gene>
<proteinExistence type="predicted"/>
<dbReference type="Proteomes" id="UP001224890">
    <property type="component" value="Unassembled WGS sequence"/>
</dbReference>
<dbReference type="PANTHER" id="PTHR37535:SF4">
    <property type="entry name" value="FLUG DOMAIN-CONTAINING PROTEIN"/>
    <property type="match status" value="1"/>
</dbReference>
<dbReference type="RefSeq" id="XP_060434105.1">
    <property type="nucleotide sequence ID" value="XM_060573987.1"/>
</dbReference>
<protein>
    <recommendedName>
        <fullName evidence="3">FluG domain-containing protein</fullName>
    </recommendedName>
</protein>
<feature type="non-terminal residue" evidence="1">
    <location>
        <position position="1"/>
    </location>
</feature>
<dbReference type="GeneID" id="85458513"/>
<dbReference type="EMBL" id="JAHMHR010000006">
    <property type="protein sequence ID" value="KAK1690410.1"/>
    <property type="molecule type" value="Genomic_DNA"/>
</dbReference>
<keyword evidence="2" id="KW-1185">Reference proteome</keyword>
<sequence length="261" mass="30063">PSISFPSTLPVAYATTCLFLPTPSLSGIRWSDFWLLRLFRFCLTPWRASHHKERRRACRLLSSSLASVHAHDPSSAAATSDHLAAMSQPVLAAYRPQQTKATVDFLKRFTDQETQRRIANQPKPFSAEEHADLRKQLKNVNFIKPRYADETEINIAVVCRKWKRYCQEQNLGEWQAALENVSRETVMSFFLRVSEWSIGKIKSWGTTQVYIRQFQQLYTTVAGRYMDRNDAKELYKVSTNCGSRQFHNDADMGWASSTTRS</sequence>
<evidence type="ECO:0000313" key="1">
    <source>
        <dbReference type="EMBL" id="KAK1690410.1"/>
    </source>
</evidence>
<name>A0AAJ0AX12_9PEZI</name>
<comment type="caution">
    <text evidence="1">The sequence shown here is derived from an EMBL/GenBank/DDBJ whole genome shotgun (WGS) entry which is preliminary data.</text>
</comment>